<name>A0A516PUX4_9ACTN</name>
<keyword evidence="5 6" id="KW-0472">Membrane</keyword>
<keyword evidence="3 6" id="KW-0812">Transmembrane</keyword>
<dbReference type="AlphaFoldDB" id="A0A516PUX4"/>
<feature type="compositionally biased region" description="Basic and acidic residues" evidence="7">
    <location>
        <begin position="403"/>
        <end position="413"/>
    </location>
</feature>
<evidence type="ECO:0000256" key="4">
    <source>
        <dbReference type="ARBA" id="ARBA00022989"/>
    </source>
</evidence>
<dbReference type="Proteomes" id="UP000319263">
    <property type="component" value="Chromosome"/>
</dbReference>
<dbReference type="InterPro" id="IPR001204">
    <property type="entry name" value="Phos_transporter"/>
</dbReference>
<evidence type="ECO:0000256" key="6">
    <source>
        <dbReference type="RuleBase" id="RU363058"/>
    </source>
</evidence>
<dbReference type="OrthoDB" id="9779554at2"/>
<evidence type="ECO:0000256" key="2">
    <source>
        <dbReference type="ARBA" id="ARBA00022448"/>
    </source>
</evidence>
<evidence type="ECO:0000256" key="3">
    <source>
        <dbReference type="ARBA" id="ARBA00022692"/>
    </source>
</evidence>
<dbReference type="GO" id="GO:0016020">
    <property type="term" value="C:membrane"/>
    <property type="evidence" value="ECO:0007669"/>
    <property type="project" value="UniProtKB-SubCell"/>
</dbReference>
<keyword evidence="6" id="KW-0592">Phosphate transport</keyword>
<evidence type="ECO:0000313" key="9">
    <source>
        <dbReference type="Proteomes" id="UP000319263"/>
    </source>
</evidence>
<feature type="transmembrane region" description="Helical" evidence="6">
    <location>
        <begin position="307"/>
        <end position="327"/>
    </location>
</feature>
<feature type="compositionally biased region" description="Basic and acidic residues" evidence="7">
    <location>
        <begin position="445"/>
        <end position="472"/>
    </location>
</feature>
<keyword evidence="4 6" id="KW-1133">Transmembrane helix</keyword>
<dbReference type="GO" id="GO:0035435">
    <property type="term" value="P:phosphate ion transmembrane transport"/>
    <property type="evidence" value="ECO:0007669"/>
    <property type="project" value="TreeGrafter"/>
</dbReference>
<dbReference type="GO" id="GO:0005315">
    <property type="term" value="F:phosphate transmembrane transporter activity"/>
    <property type="evidence" value="ECO:0007669"/>
    <property type="project" value="InterPro"/>
</dbReference>
<dbReference type="PANTHER" id="PTHR11101">
    <property type="entry name" value="PHOSPHATE TRANSPORTER"/>
    <property type="match status" value="1"/>
</dbReference>
<feature type="transmembrane region" description="Helical" evidence="6">
    <location>
        <begin position="136"/>
        <end position="157"/>
    </location>
</feature>
<proteinExistence type="inferred from homology"/>
<protein>
    <recommendedName>
        <fullName evidence="6">Phosphate transporter</fullName>
    </recommendedName>
</protein>
<accession>A0A516PUX4</accession>
<evidence type="ECO:0000256" key="7">
    <source>
        <dbReference type="SAM" id="MobiDB-lite"/>
    </source>
</evidence>
<evidence type="ECO:0000313" key="8">
    <source>
        <dbReference type="EMBL" id="QDP94987.1"/>
    </source>
</evidence>
<gene>
    <name evidence="8" type="ORF">FOE78_02805</name>
</gene>
<evidence type="ECO:0000256" key="1">
    <source>
        <dbReference type="ARBA" id="ARBA00004141"/>
    </source>
</evidence>
<feature type="transmembrane region" description="Helical" evidence="6">
    <location>
        <begin position="44"/>
        <end position="61"/>
    </location>
</feature>
<feature type="transmembrane region" description="Helical" evidence="6">
    <location>
        <begin position="218"/>
        <end position="240"/>
    </location>
</feature>
<feature type="transmembrane region" description="Helical" evidence="6">
    <location>
        <begin position="81"/>
        <end position="101"/>
    </location>
</feature>
<sequence length="472" mass="48714">MTVALFVVICVIVVALIFDFTNGFHDSANAMAGPIATGALTPRIAVLLAAVLNVVGAMLSTEVAKTISGGFFDDSLVTPQIVLAGLCGAIVWNLVTWLFGLPSSSSHALFGGLIGAVIVGAGLASVNYSVVVSKMLLPAVVAPVVAGLAAAAGIKIADRVTRDVAKKDTKRGYRRAQAFTAAMVALAHGTSDGQKTMGVITLVLIAAGLQASGTGPQWWVIGTAGLAIGLGTYSGGWRIMRTMGKGIVKIDTEQGAAAGAATTATILASSHLGFGLSTTHVSTGSIMGSGVGRKGADVRWGVARRMVYAWLLTLPAAAIVGGLAALLADQGMVGTIVLLALLGISCLIIWLASRRNQVDRTNVTESPDVLVLNAAKPNKIAKAQRKEAKRREKERLRAEAVLREAEGLQRSEASDEVAEAGIGSGSGSERPHASATAEQSSAEQRPAEQRATERSSEPARTESYEPTAGEER</sequence>
<dbReference type="KEGG" id="mik:FOE78_02805"/>
<dbReference type="Pfam" id="PF01384">
    <property type="entry name" value="PHO4"/>
    <property type="match status" value="1"/>
</dbReference>
<reference evidence="8 9" key="1">
    <citation type="submission" date="2019-07" db="EMBL/GenBank/DDBJ databases">
        <title>Microlunatus dokdonensis sp. nov. isolated from the rhizospheric soil of the wild plant Elymus tsukushiensis.</title>
        <authorList>
            <person name="Ghim S.-Y."/>
            <person name="Hwang Y.-J."/>
            <person name="Son J.-S."/>
            <person name="Shin J.-H."/>
        </authorList>
    </citation>
    <scope>NUCLEOTIDE SEQUENCE [LARGE SCALE GENOMIC DNA]</scope>
    <source>
        <strain evidence="8 9">KUDC0627</strain>
    </source>
</reference>
<evidence type="ECO:0000256" key="5">
    <source>
        <dbReference type="ARBA" id="ARBA00023136"/>
    </source>
</evidence>
<organism evidence="8 9">
    <name type="scientific">Microlunatus elymi</name>
    <dbReference type="NCBI Taxonomy" id="2596828"/>
    <lineage>
        <taxon>Bacteria</taxon>
        <taxon>Bacillati</taxon>
        <taxon>Actinomycetota</taxon>
        <taxon>Actinomycetes</taxon>
        <taxon>Propionibacteriales</taxon>
        <taxon>Propionibacteriaceae</taxon>
        <taxon>Microlunatus</taxon>
    </lineage>
</organism>
<comment type="similarity">
    <text evidence="6">Belongs to the inorganic phosphate transporter (PiT) (TC 2.A.20) family.</text>
</comment>
<feature type="transmembrane region" description="Helical" evidence="6">
    <location>
        <begin position="333"/>
        <end position="352"/>
    </location>
</feature>
<feature type="transmembrane region" description="Helical" evidence="6">
    <location>
        <begin position="6"/>
        <end position="24"/>
    </location>
</feature>
<comment type="subcellular location">
    <subcellularLocation>
        <location evidence="1 6">Membrane</location>
        <topology evidence="1 6">Multi-pass membrane protein</topology>
    </subcellularLocation>
</comment>
<keyword evidence="2 6" id="KW-0813">Transport</keyword>
<feature type="compositionally biased region" description="Low complexity" evidence="7">
    <location>
        <begin position="433"/>
        <end position="444"/>
    </location>
</feature>
<dbReference type="EMBL" id="CP041692">
    <property type="protein sequence ID" value="QDP94987.1"/>
    <property type="molecule type" value="Genomic_DNA"/>
</dbReference>
<dbReference type="PANTHER" id="PTHR11101:SF54">
    <property type="entry name" value="LOW-AFFINITY INORGANIC PHOSPHATE TRANSPORTER-RELATED"/>
    <property type="match status" value="1"/>
</dbReference>
<feature type="region of interest" description="Disordered" evidence="7">
    <location>
        <begin position="403"/>
        <end position="472"/>
    </location>
</feature>
<keyword evidence="9" id="KW-1185">Reference proteome</keyword>
<feature type="transmembrane region" description="Helical" evidence="6">
    <location>
        <begin position="108"/>
        <end position="130"/>
    </location>
</feature>